<dbReference type="RefSeq" id="WP_157397749.1">
    <property type="nucleotide sequence ID" value="NZ_WSEL01000003.1"/>
</dbReference>
<dbReference type="CDD" id="cd03801">
    <property type="entry name" value="GT4_PimA-like"/>
    <property type="match status" value="1"/>
</dbReference>
<evidence type="ECO:0000313" key="2">
    <source>
        <dbReference type="Proteomes" id="UP000469385"/>
    </source>
</evidence>
<dbReference type="PANTHER" id="PTHR12526">
    <property type="entry name" value="GLYCOSYLTRANSFERASE"/>
    <property type="match status" value="1"/>
</dbReference>
<dbReference type="GO" id="GO:0016740">
    <property type="term" value="F:transferase activity"/>
    <property type="evidence" value="ECO:0007669"/>
    <property type="project" value="UniProtKB-KW"/>
</dbReference>
<organism evidence="1 2">
    <name type="scientific">Ramlibacter pinisoli</name>
    <dbReference type="NCBI Taxonomy" id="2682844"/>
    <lineage>
        <taxon>Bacteria</taxon>
        <taxon>Pseudomonadati</taxon>
        <taxon>Pseudomonadota</taxon>
        <taxon>Betaproteobacteria</taxon>
        <taxon>Burkholderiales</taxon>
        <taxon>Comamonadaceae</taxon>
        <taxon>Ramlibacter</taxon>
    </lineage>
</organism>
<dbReference type="AlphaFoldDB" id="A0A6N8IUD8"/>
<dbReference type="EMBL" id="WSEL01000003">
    <property type="protein sequence ID" value="MVQ29780.1"/>
    <property type="molecule type" value="Genomic_DNA"/>
</dbReference>
<dbReference type="Gene3D" id="3.40.50.2000">
    <property type="entry name" value="Glycogen Phosphorylase B"/>
    <property type="match status" value="1"/>
</dbReference>
<keyword evidence="1" id="KW-0808">Transferase</keyword>
<protein>
    <submittedName>
        <fullName evidence="1">Glycosyltransferase</fullName>
    </submittedName>
</protein>
<proteinExistence type="predicted"/>
<accession>A0A6N8IUD8</accession>
<sequence>MTNLLFIGPFPPPTHGQALATAVLFEKLVDAGVVLTQFDLSPALGVRKKIFAYLCALRLILTGSGPVYISVASNAGVWLTLMLGLACRLKNRAAFLHYHAYGPINRRAHVVRVLAFALGQLGHHIVLGRAMAQSIAQLLPKNACVLELNNSGLIDLEPAKQCRSGGGLILGHLSNLTIDKGVEVVISAAISAIERGHDVKVVLAGPCADQRSRDVIAYASERLGARFKYLGPVYGSEKLKFFSDIDVFLFPTMYVNEASPLVLLEAMACDVPCLSTDLGCIPDSLGTEGGIAVPIEQFEAALRQLLNSIALMPSAFAPRQRFLHLLEAHQAQFISLKDAIIQ</sequence>
<comment type="caution">
    <text evidence="1">The sequence shown here is derived from an EMBL/GenBank/DDBJ whole genome shotgun (WGS) entry which is preliminary data.</text>
</comment>
<name>A0A6N8IUD8_9BURK</name>
<dbReference type="Pfam" id="PF13692">
    <property type="entry name" value="Glyco_trans_1_4"/>
    <property type="match status" value="1"/>
</dbReference>
<evidence type="ECO:0000313" key="1">
    <source>
        <dbReference type="EMBL" id="MVQ29780.1"/>
    </source>
</evidence>
<gene>
    <name evidence="1" type="ORF">GON04_09995</name>
</gene>
<reference evidence="1 2" key="1">
    <citation type="submission" date="2019-12" db="EMBL/GenBank/DDBJ databases">
        <authorList>
            <person name="Huq M.A."/>
        </authorList>
    </citation>
    <scope>NUCLEOTIDE SEQUENCE [LARGE SCALE GENOMIC DNA]</scope>
    <source>
        <strain evidence="1 2">MAH-25</strain>
    </source>
</reference>
<dbReference type="Proteomes" id="UP000469385">
    <property type="component" value="Unassembled WGS sequence"/>
</dbReference>
<dbReference type="SUPFAM" id="SSF53756">
    <property type="entry name" value="UDP-Glycosyltransferase/glycogen phosphorylase"/>
    <property type="match status" value="1"/>
</dbReference>
<dbReference type="PANTHER" id="PTHR12526:SF630">
    <property type="entry name" value="GLYCOSYLTRANSFERASE"/>
    <property type="match status" value="1"/>
</dbReference>
<keyword evidence="2" id="KW-1185">Reference proteome</keyword>